<dbReference type="EMBL" id="JANTQA010000019">
    <property type="protein sequence ID" value="KAJ3446674.1"/>
    <property type="molecule type" value="Genomic_DNA"/>
</dbReference>
<feature type="region of interest" description="Disordered" evidence="2">
    <location>
        <begin position="381"/>
        <end position="475"/>
    </location>
</feature>
<feature type="region of interest" description="Disordered" evidence="2">
    <location>
        <begin position="582"/>
        <end position="664"/>
    </location>
</feature>
<proteinExistence type="predicted"/>
<dbReference type="InterPro" id="IPR001878">
    <property type="entry name" value="Znf_CCHC"/>
</dbReference>
<evidence type="ECO:0000259" key="3">
    <source>
        <dbReference type="PROSITE" id="PS50158"/>
    </source>
</evidence>
<evidence type="ECO:0000256" key="1">
    <source>
        <dbReference type="PROSITE-ProRule" id="PRU00047"/>
    </source>
</evidence>
<evidence type="ECO:0000256" key="2">
    <source>
        <dbReference type="SAM" id="MobiDB-lite"/>
    </source>
</evidence>
<accession>A0AAV7ZZK2</accession>
<keyword evidence="1" id="KW-0479">Metal-binding</keyword>
<dbReference type="AlphaFoldDB" id="A0AAV7ZZK2"/>
<dbReference type="InterPro" id="IPR036875">
    <property type="entry name" value="Znf_CCHC_sf"/>
</dbReference>
<protein>
    <recommendedName>
        <fullName evidence="3">CCHC-type domain-containing protein</fullName>
    </recommendedName>
</protein>
<feature type="compositionally biased region" description="Polar residues" evidence="2">
    <location>
        <begin position="80"/>
        <end position="98"/>
    </location>
</feature>
<feature type="compositionally biased region" description="Polar residues" evidence="2">
    <location>
        <begin position="626"/>
        <end position="637"/>
    </location>
</feature>
<feature type="region of interest" description="Disordered" evidence="2">
    <location>
        <begin position="209"/>
        <end position="228"/>
    </location>
</feature>
<feature type="compositionally biased region" description="Low complexity" evidence="2">
    <location>
        <begin position="391"/>
        <end position="451"/>
    </location>
</feature>
<sequence length="714" mass="86761">MYQRQLSHSLPNTYTIFTNQNYFQNQQFQHPPFYPYQITLQFPYPNNSHQENLTQKKKKSNQQQQQQQEQEQQSTRKLRQSTNNLNDRKSQNNQNRMNGQLPFDMANSDQINRNKRFLILPRFPSEIVPQLNSNKFIQRQPFNTHEKKSFQKRPCYFHNNALKTRPIPIESSCSSNNPYEQFCYKCEQRGHLPRHCPQKHQFTYFQFDQEQEQEQKQKQEQEQEKELTSEKIIQEMDVPAFVRVFCANCGMIGHYLEECRCPRFEDLLQRFLPIYNENDQKQKQFRKEKKVLLGLNSERNGTSGIESNTNKEEKVDLALKTDQSIKFGKKSTFQTNRCVRKEQLTNKENKKICYQPWIPYQLQLKRKKVFEQEQEQEHKRFRTRYFRYQPNYSNSNNNNNHNNRYSYNNDYVNNNNNNYNKHSNKNNNNNNNNFNRNNNKQKNKNNNNFRNTQFRSRSQERSFNRNPQDRFSNHLHFQNNLHYRNYNKNKNNHNNNYIKKLHKRQTFNNHHNTFHFNHNQNQNKSQTHSKYHNRSHVHHQNFEPRTRSETRELKIMHIKNHPNSNLKHPNSQYSNQLMASDVKPNINNSNINKTTKKNNSNPTNINTKKHQQTENGFGNKREKNQNNKLNKITNDNIKTGKRRRRQKKNQKKKKNNKNDLKKNEITEKKFEKLKKSKPESTHYWFPVVIEKLNQQLDQLKILEKRNKENLQKYR</sequence>
<dbReference type="GO" id="GO:0003676">
    <property type="term" value="F:nucleic acid binding"/>
    <property type="evidence" value="ECO:0007669"/>
    <property type="project" value="InterPro"/>
</dbReference>
<name>A0AAV7ZZK2_9EUKA</name>
<feature type="domain" description="CCHC-type" evidence="3">
    <location>
        <begin position="183"/>
        <end position="198"/>
    </location>
</feature>
<dbReference type="GO" id="GO:0008270">
    <property type="term" value="F:zinc ion binding"/>
    <property type="evidence" value="ECO:0007669"/>
    <property type="project" value="UniProtKB-KW"/>
</dbReference>
<evidence type="ECO:0000313" key="5">
    <source>
        <dbReference type="Proteomes" id="UP001146793"/>
    </source>
</evidence>
<keyword evidence="1" id="KW-0863">Zinc-finger</keyword>
<feature type="compositionally biased region" description="Polar residues" evidence="2">
    <location>
        <begin position="39"/>
        <end position="53"/>
    </location>
</feature>
<feature type="compositionally biased region" description="Basic residues" evidence="2">
    <location>
        <begin position="639"/>
        <end position="655"/>
    </location>
</feature>
<feature type="compositionally biased region" description="Low complexity" evidence="2">
    <location>
        <begin position="61"/>
        <end position="73"/>
    </location>
</feature>
<dbReference type="Gene3D" id="4.10.60.10">
    <property type="entry name" value="Zinc finger, CCHC-type"/>
    <property type="match status" value="1"/>
</dbReference>
<feature type="compositionally biased region" description="Low complexity" evidence="2">
    <location>
        <begin position="583"/>
        <end position="606"/>
    </location>
</feature>
<feature type="region of interest" description="Disordered" evidence="2">
    <location>
        <begin position="39"/>
        <end position="103"/>
    </location>
</feature>
<feature type="compositionally biased region" description="Basic and acidic residues" evidence="2">
    <location>
        <begin position="213"/>
        <end position="228"/>
    </location>
</feature>
<organism evidence="4 5">
    <name type="scientific">Anaeramoeba flamelloides</name>
    <dbReference type="NCBI Taxonomy" id="1746091"/>
    <lineage>
        <taxon>Eukaryota</taxon>
        <taxon>Metamonada</taxon>
        <taxon>Anaeramoebidae</taxon>
        <taxon>Anaeramoeba</taxon>
    </lineage>
</organism>
<keyword evidence="1" id="KW-0862">Zinc</keyword>
<evidence type="ECO:0000313" key="4">
    <source>
        <dbReference type="EMBL" id="KAJ3446674.1"/>
    </source>
</evidence>
<dbReference type="Proteomes" id="UP001146793">
    <property type="component" value="Unassembled WGS sequence"/>
</dbReference>
<dbReference type="SMART" id="SM00343">
    <property type="entry name" value="ZnF_C2HC"/>
    <property type="match status" value="2"/>
</dbReference>
<dbReference type="PROSITE" id="PS50158">
    <property type="entry name" value="ZF_CCHC"/>
    <property type="match status" value="2"/>
</dbReference>
<dbReference type="SUPFAM" id="SSF57756">
    <property type="entry name" value="Retrovirus zinc finger-like domains"/>
    <property type="match status" value="1"/>
</dbReference>
<reference evidence="4" key="1">
    <citation type="submission" date="2022-08" db="EMBL/GenBank/DDBJ databases">
        <title>Novel sulphate-reducing endosymbionts in the free-living metamonad Anaeramoeba.</title>
        <authorList>
            <person name="Jerlstrom-Hultqvist J."/>
            <person name="Cepicka I."/>
            <person name="Gallot-Lavallee L."/>
            <person name="Salas-Leiva D."/>
            <person name="Curtis B.A."/>
            <person name="Zahonova K."/>
            <person name="Pipaliya S."/>
            <person name="Dacks J."/>
            <person name="Roger A.J."/>
        </authorList>
    </citation>
    <scope>NUCLEOTIDE SEQUENCE</scope>
    <source>
        <strain evidence="4">Busselton2</strain>
    </source>
</reference>
<feature type="compositionally biased region" description="Basic and acidic residues" evidence="2">
    <location>
        <begin position="457"/>
        <end position="472"/>
    </location>
</feature>
<feature type="domain" description="CCHC-type" evidence="3">
    <location>
        <begin position="246"/>
        <end position="260"/>
    </location>
</feature>
<comment type="caution">
    <text evidence="4">The sequence shown here is derived from an EMBL/GenBank/DDBJ whole genome shotgun (WGS) entry which is preliminary data.</text>
</comment>
<gene>
    <name evidence="4" type="ORF">M0812_07998</name>
</gene>